<accession>A0A2G2YTY5</accession>
<keyword evidence="2" id="KW-1185">Reference proteome</keyword>
<sequence length="105" mass="11653">MAYIAITCLRSTVQQSMQVTGCNLQSFYEKLESLIAIMEKPYNIKGDVVALASLEAQIAEIACRAEDEVDSKSIEVLHAKTNSLRGKAFWKLCCFPEQAIEHIVG</sequence>
<evidence type="ECO:0000313" key="2">
    <source>
        <dbReference type="Proteomes" id="UP000222542"/>
    </source>
</evidence>
<organism evidence="1 2">
    <name type="scientific">Capsicum annuum</name>
    <name type="common">Capsicum pepper</name>
    <dbReference type="NCBI Taxonomy" id="4072"/>
    <lineage>
        <taxon>Eukaryota</taxon>
        <taxon>Viridiplantae</taxon>
        <taxon>Streptophyta</taxon>
        <taxon>Embryophyta</taxon>
        <taxon>Tracheophyta</taxon>
        <taxon>Spermatophyta</taxon>
        <taxon>Magnoliopsida</taxon>
        <taxon>eudicotyledons</taxon>
        <taxon>Gunneridae</taxon>
        <taxon>Pentapetalae</taxon>
        <taxon>asterids</taxon>
        <taxon>lamiids</taxon>
        <taxon>Solanales</taxon>
        <taxon>Solanaceae</taxon>
        <taxon>Solanoideae</taxon>
        <taxon>Capsiceae</taxon>
        <taxon>Capsicum</taxon>
    </lineage>
</organism>
<dbReference type="Gene3D" id="1.20.5.4130">
    <property type="match status" value="1"/>
</dbReference>
<name>A0A2G2YTY5_CAPAN</name>
<proteinExistence type="predicted"/>
<evidence type="ECO:0000313" key="1">
    <source>
        <dbReference type="EMBL" id="PHT73220.1"/>
    </source>
</evidence>
<dbReference type="AlphaFoldDB" id="A0A2G2YTY5"/>
<protein>
    <submittedName>
        <fullName evidence="1">Uncharacterized protein</fullName>
    </submittedName>
</protein>
<reference evidence="1 2" key="2">
    <citation type="journal article" date="2017" name="Genome Biol.">
        <title>New reference genome sequences of hot pepper reveal the massive evolution of plant disease-resistance genes by retroduplication.</title>
        <authorList>
            <person name="Kim S."/>
            <person name="Park J."/>
            <person name="Yeom S.I."/>
            <person name="Kim Y.M."/>
            <person name="Seo E."/>
            <person name="Kim K.T."/>
            <person name="Kim M.S."/>
            <person name="Lee J.M."/>
            <person name="Cheong K."/>
            <person name="Shin H.S."/>
            <person name="Kim S.B."/>
            <person name="Han K."/>
            <person name="Lee J."/>
            <person name="Park M."/>
            <person name="Lee H.A."/>
            <person name="Lee H.Y."/>
            <person name="Lee Y."/>
            <person name="Oh S."/>
            <person name="Lee J.H."/>
            <person name="Choi E."/>
            <person name="Choi E."/>
            <person name="Lee S.E."/>
            <person name="Jeon J."/>
            <person name="Kim H."/>
            <person name="Choi G."/>
            <person name="Song H."/>
            <person name="Lee J."/>
            <person name="Lee S.C."/>
            <person name="Kwon J.K."/>
            <person name="Lee H.Y."/>
            <person name="Koo N."/>
            <person name="Hong Y."/>
            <person name="Kim R.W."/>
            <person name="Kang W.H."/>
            <person name="Huh J.H."/>
            <person name="Kang B.C."/>
            <person name="Yang T.J."/>
            <person name="Lee Y.H."/>
            <person name="Bennetzen J.L."/>
            <person name="Choi D."/>
        </authorList>
    </citation>
    <scope>NUCLEOTIDE SEQUENCE [LARGE SCALE GENOMIC DNA]</scope>
    <source>
        <strain evidence="2">cv. CM334</strain>
    </source>
</reference>
<dbReference type="EMBL" id="AYRZ02000009">
    <property type="protein sequence ID" value="PHT73220.1"/>
    <property type="molecule type" value="Genomic_DNA"/>
</dbReference>
<gene>
    <name evidence="1" type="ORF">T459_24005</name>
</gene>
<dbReference type="Gramene" id="PHT73220">
    <property type="protein sequence ID" value="PHT73220"/>
    <property type="gene ID" value="T459_24005"/>
</dbReference>
<comment type="caution">
    <text evidence="1">The sequence shown here is derived from an EMBL/GenBank/DDBJ whole genome shotgun (WGS) entry which is preliminary data.</text>
</comment>
<dbReference type="Proteomes" id="UP000222542">
    <property type="component" value="Unassembled WGS sequence"/>
</dbReference>
<reference evidence="1 2" key="1">
    <citation type="journal article" date="2014" name="Nat. Genet.">
        <title>Genome sequence of the hot pepper provides insights into the evolution of pungency in Capsicum species.</title>
        <authorList>
            <person name="Kim S."/>
            <person name="Park M."/>
            <person name="Yeom S.I."/>
            <person name="Kim Y.M."/>
            <person name="Lee J.M."/>
            <person name="Lee H.A."/>
            <person name="Seo E."/>
            <person name="Choi J."/>
            <person name="Cheong K."/>
            <person name="Kim K.T."/>
            <person name="Jung K."/>
            <person name="Lee G.W."/>
            <person name="Oh S.K."/>
            <person name="Bae C."/>
            <person name="Kim S.B."/>
            <person name="Lee H.Y."/>
            <person name="Kim S.Y."/>
            <person name="Kim M.S."/>
            <person name="Kang B.C."/>
            <person name="Jo Y.D."/>
            <person name="Yang H.B."/>
            <person name="Jeong H.J."/>
            <person name="Kang W.H."/>
            <person name="Kwon J.K."/>
            <person name="Shin C."/>
            <person name="Lim J.Y."/>
            <person name="Park J.H."/>
            <person name="Huh J.H."/>
            <person name="Kim J.S."/>
            <person name="Kim B.D."/>
            <person name="Cohen O."/>
            <person name="Paran I."/>
            <person name="Suh M.C."/>
            <person name="Lee S.B."/>
            <person name="Kim Y.K."/>
            <person name="Shin Y."/>
            <person name="Noh S.J."/>
            <person name="Park J."/>
            <person name="Seo Y.S."/>
            <person name="Kwon S.Y."/>
            <person name="Kim H.A."/>
            <person name="Park J.M."/>
            <person name="Kim H.J."/>
            <person name="Choi S.B."/>
            <person name="Bosland P.W."/>
            <person name="Reeves G."/>
            <person name="Jo S.H."/>
            <person name="Lee B.W."/>
            <person name="Cho H.T."/>
            <person name="Choi H.S."/>
            <person name="Lee M.S."/>
            <person name="Yu Y."/>
            <person name="Do Choi Y."/>
            <person name="Park B.S."/>
            <person name="van Deynze A."/>
            <person name="Ashrafi H."/>
            <person name="Hill T."/>
            <person name="Kim W.T."/>
            <person name="Pai H.S."/>
            <person name="Ahn H.K."/>
            <person name="Yeam I."/>
            <person name="Giovannoni J.J."/>
            <person name="Rose J.K."/>
            <person name="Sorensen I."/>
            <person name="Lee S.J."/>
            <person name="Kim R.W."/>
            <person name="Choi I.Y."/>
            <person name="Choi B.S."/>
            <person name="Lim J.S."/>
            <person name="Lee Y.H."/>
            <person name="Choi D."/>
        </authorList>
    </citation>
    <scope>NUCLEOTIDE SEQUENCE [LARGE SCALE GENOMIC DNA]</scope>
    <source>
        <strain evidence="2">cv. CM334</strain>
    </source>
</reference>